<dbReference type="Proteomes" id="UP001082899">
    <property type="component" value="Unassembled WGS sequence"/>
</dbReference>
<dbReference type="NCBIfam" id="NF006003">
    <property type="entry name" value="PRK08133.1"/>
    <property type="match status" value="1"/>
</dbReference>
<dbReference type="EC" id="2.5.1.-" evidence="3"/>
<evidence type="ECO:0000256" key="2">
    <source>
        <dbReference type="ARBA" id="ARBA00022898"/>
    </source>
</evidence>
<dbReference type="CDD" id="cd00614">
    <property type="entry name" value="CGS_like"/>
    <property type="match status" value="1"/>
</dbReference>
<dbReference type="HAMAP" id="MF_02056">
    <property type="entry name" value="MetZ"/>
    <property type="match status" value="1"/>
</dbReference>
<dbReference type="Pfam" id="PF01053">
    <property type="entry name" value="Cys_Met_Meta_PP"/>
    <property type="match status" value="1"/>
</dbReference>
<comment type="pathway">
    <text evidence="3">Amino-acid biosynthesis; L-methionine biosynthesis via de novo pathway; L-homocysteine from O-succinyl-L-homoserine: step 1/1.</text>
</comment>
<evidence type="ECO:0000256" key="4">
    <source>
        <dbReference type="RuleBase" id="RU362118"/>
    </source>
</evidence>
<feature type="modified residue" description="N6-(pyridoxal phosphate)lysine" evidence="3">
    <location>
        <position position="223"/>
    </location>
</feature>
<gene>
    <name evidence="3" type="primary">metZ</name>
    <name evidence="5" type="ORF">OVY01_04150</name>
</gene>
<dbReference type="NCBIfam" id="TIGR01325">
    <property type="entry name" value="O_suc_HS_sulf"/>
    <property type="match status" value="1"/>
</dbReference>
<evidence type="ECO:0000256" key="1">
    <source>
        <dbReference type="ARBA" id="ARBA00001933"/>
    </source>
</evidence>
<keyword evidence="3" id="KW-0486">Methionine biosynthesis</keyword>
<comment type="subunit">
    <text evidence="3">Homotetramer.</text>
</comment>
<dbReference type="GO" id="GO:0016829">
    <property type="term" value="F:lyase activity"/>
    <property type="evidence" value="ECO:0007669"/>
    <property type="project" value="UniProtKB-KW"/>
</dbReference>
<dbReference type="PIRSF" id="PIRSF001434">
    <property type="entry name" value="CGS"/>
    <property type="match status" value="1"/>
</dbReference>
<evidence type="ECO:0000313" key="6">
    <source>
        <dbReference type="Proteomes" id="UP001082899"/>
    </source>
</evidence>
<evidence type="ECO:0000256" key="3">
    <source>
        <dbReference type="HAMAP-Rule" id="MF_02056"/>
    </source>
</evidence>
<evidence type="ECO:0000313" key="5">
    <source>
        <dbReference type="EMBL" id="MCY0386445.1"/>
    </source>
</evidence>
<dbReference type="InterPro" id="IPR006234">
    <property type="entry name" value="O-succ-hSer_sulfhydrylase"/>
</dbReference>
<dbReference type="InterPro" id="IPR015422">
    <property type="entry name" value="PyrdxlP-dep_Trfase_small"/>
</dbReference>
<comment type="similarity">
    <text evidence="3">Belongs to the trans-sulfuration enzymes family. MetZ subfamily.</text>
</comment>
<comment type="catalytic activity">
    <reaction evidence="3">
        <text>O-succinyl-L-homoserine + hydrogen sulfide = L-homocysteine + succinate</text>
        <dbReference type="Rhea" id="RHEA:27826"/>
        <dbReference type="ChEBI" id="CHEBI:29919"/>
        <dbReference type="ChEBI" id="CHEBI:30031"/>
        <dbReference type="ChEBI" id="CHEBI:57661"/>
        <dbReference type="ChEBI" id="CHEBI:58199"/>
    </reaction>
</comment>
<dbReference type="EMBL" id="JAPMXC010000001">
    <property type="protein sequence ID" value="MCY0386445.1"/>
    <property type="molecule type" value="Genomic_DNA"/>
</dbReference>
<dbReference type="PROSITE" id="PS00868">
    <property type="entry name" value="CYS_MET_METAB_PP"/>
    <property type="match status" value="1"/>
</dbReference>
<proteinExistence type="inferred from homology"/>
<dbReference type="InterPro" id="IPR054542">
    <property type="entry name" value="Cys_met_metab_PP"/>
</dbReference>
<reference evidence="5" key="1">
    <citation type="submission" date="2022-11" db="EMBL/GenBank/DDBJ databases">
        <title>Robbsia betulipollinis sp. nov., isolated from pollen of birch (Betula pendula).</title>
        <authorList>
            <person name="Shi H."/>
            <person name="Ambika Manirajan B."/>
            <person name="Ratering S."/>
            <person name="Geissler-Plaum R."/>
            <person name="Schnell S."/>
        </authorList>
    </citation>
    <scope>NUCLEOTIDE SEQUENCE</scope>
    <source>
        <strain evidence="5">Bb-Pol-6</strain>
    </source>
</reference>
<comment type="caution">
    <text evidence="5">The sequence shown here is derived from an EMBL/GenBank/DDBJ whole genome shotgun (WGS) entry which is preliminary data.</text>
</comment>
<dbReference type="Gene3D" id="3.40.640.10">
    <property type="entry name" value="Type I PLP-dependent aspartate aminotransferase-like (Major domain)"/>
    <property type="match status" value="1"/>
</dbReference>
<sequence length="414" mass="43746">MNDESTRRPTDLPASGDAGSLNFETLAVRAGSLRTEFNEHAEALFLTSSFCFKSAAEAAHRFANADDGFTYSRVTNPSVAMFQSRLAALEGGEACLATSSGMSAILSVMMSALQAGDHLVSSRSIFGSTMQLLANILVRFGITATFVDATDLSAWRDAIRPETKLFFLETPSNPLTEVADITAVAEIAHAAGLLFVVDNCFCSPALQRPLALGADVVVHSATKYIDGQGRVLGGAVVGSRAFVIDKVFPFVRSAGPTLSAFNAWVLLRGLETLSLRMERQSANALEIATWLEAHPGVSRVFYPGLASHPQHAIAMRQQSAGGAVLAFEVAGATPELQRENAWRVIDATQVCSITANLGDTRTTITHPASTTHGRVTPEARAAAGISEGLIRLAVGLENAGDVRADLDRGLSAAV</sequence>
<keyword evidence="5" id="KW-0456">Lyase</keyword>
<keyword evidence="6" id="KW-1185">Reference proteome</keyword>
<dbReference type="Gene3D" id="3.90.1150.10">
    <property type="entry name" value="Aspartate Aminotransferase, domain 1"/>
    <property type="match status" value="1"/>
</dbReference>
<comment type="function">
    <text evidence="3">Catalyzes the formation of L-homocysteine from O-succinyl-L-homoserine (OSHS) and hydrogen sulfide.</text>
</comment>
<dbReference type="PANTHER" id="PTHR11808">
    <property type="entry name" value="TRANS-SULFURATION ENZYME FAMILY MEMBER"/>
    <property type="match status" value="1"/>
</dbReference>
<accession>A0ABT3ZJG1</accession>
<dbReference type="RefSeq" id="WP_267845855.1">
    <property type="nucleotide sequence ID" value="NZ_JAPMXC010000001.1"/>
</dbReference>
<dbReference type="SUPFAM" id="SSF53383">
    <property type="entry name" value="PLP-dependent transferases"/>
    <property type="match status" value="1"/>
</dbReference>
<dbReference type="PANTHER" id="PTHR11808:SF80">
    <property type="entry name" value="CYSTATHIONINE GAMMA-LYASE"/>
    <property type="match status" value="1"/>
</dbReference>
<name>A0ABT3ZJG1_9BURK</name>
<keyword evidence="3" id="KW-0808">Transferase</keyword>
<comment type="cofactor">
    <cofactor evidence="1 3 4">
        <name>pyridoxal 5'-phosphate</name>
        <dbReference type="ChEBI" id="CHEBI:597326"/>
    </cofactor>
</comment>
<keyword evidence="2 3" id="KW-0663">Pyridoxal phosphate</keyword>
<organism evidence="5 6">
    <name type="scientific">Robbsia betulipollinis</name>
    <dbReference type="NCBI Taxonomy" id="2981849"/>
    <lineage>
        <taxon>Bacteria</taxon>
        <taxon>Pseudomonadati</taxon>
        <taxon>Pseudomonadota</taxon>
        <taxon>Betaproteobacteria</taxon>
        <taxon>Burkholderiales</taxon>
        <taxon>Burkholderiaceae</taxon>
        <taxon>Robbsia</taxon>
    </lineage>
</organism>
<dbReference type="InterPro" id="IPR000277">
    <property type="entry name" value="Cys/Met-Metab_PyrdxlP-dep_enz"/>
</dbReference>
<dbReference type="InterPro" id="IPR015424">
    <property type="entry name" value="PyrdxlP-dep_Trfase"/>
</dbReference>
<keyword evidence="3" id="KW-0028">Amino-acid biosynthesis</keyword>
<protein>
    <recommendedName>
        <fullName evidence="3">O-succinylhomoserine sulfhydrylase</fullName>
        <shortName evidence="3">OSH sulfhydrylase</shortName>
        <shortName evidence="3">OSHS sulfhydrylase</shortName>
        <ecNumber evidence="3">2.5.1.-</ecNumber>
    </recommendedName>
</protein>
<dbReference type="InterPro" id="IPR015421">
    <property type="entry name" value="PyrdxlP-dep_Trfase_major"/>
</dbReference>